<evidence type="ECO:0000313" key="4">
    <source>
        <dbReference type="Proteomes" id="UP000801492"/>
    </source>
</evidence>
<dbReference type="SMART" id="SM00220">
    <property type="entry name" value="S_TKc"/>
    <property type="match status" value="1"/>
</dbReference>
<keyword evidence="4" id="KW-1185">Reference proteome</keyword>
<dbReference type="InterPro" id="IPR051744">
    <property type="entry name" value="AP2_assoc_SerThr_kinase"/>
</dbReference>
<feature type="compositionally biased region" description="Basic and acidic residues" evidence="1">
    <location>
        <begin position="826"/>
        <end position="854"/>
    </location>
</feature>
<dbReference type="PANTHER" id="PTHR47907:SF5">
    <property type="entry name" value="AP2 ASSOCIATED KINASE 1"/>
    <property type="match status" value="1"/>
</dbReference>
<organism evidence="3 4">
    <name type="scientific">Ignelater luminosus</name>
    <name type="common">Cucubano</name>
    <name type="synonym">Pyrophorus luminosus</name>
    <dbReference type="NCBI Taxonomy" id="2038154"/>
    <lineage>
        <taxon>Eukaryota</taxon>
        <taxon>Metazoa</taxon>
        <taxon>Ecdysozoa</taxon>
        <taxon>Arthropoda</taxon>
        <taxon>Hexapoda</taxon>
        <taxon>Insecta</taxon>
        <taxon>Pterygota</taxon>
        <taxon>Neoptera</taxon>
        <taxon>Endopterygota</taxon>
        <taxon>Coleoptera</taxon>
        <taxon>Polyphaga</taxon>
        <taxon>Elateriformia</taxon>
        <taxon>Elateroidea</taxon>
        <taxon>Elateridae</taxon>
        <taxon>Agrypninae</taxon>
        <taxon>Pyrophorini</taxon>
        <taxon>Ignelater</taxon>
    </lineage>
</organism>
<evidence type="ECO:0000256" key="1">
    <source>
        <dbReference type="SAM" id="MobiDB-lite"/>
    </source>
</evidence>
<evidence type="ECO:0000313" key="3">
    <source>
        <dbReference type="EMBL" id="KAF2883498.1"/>
    </source>
</evidence>
<dbReference type="GO" id="GO:0004672">
    <property type="term" value="F:protein kinase activity"/>
    <property type="evidence" value="ECO:0007669"/>
    <property type="project" value="InterPro"/>
</dbReference>
<dbReference type="Pfam" id="PF00069">
    <property type="entry name" value="Pkinase"/>
    <property type="match status" value="1"/>
</dbReference>
<dbReference type="InterPro" id="IPR000719">
    <property type="entry name" value="Prot_kinase_dom"/>
</dbReference>
<dbReference type="PANTHER" id="PTHR47907">
    <property type="entry name" value="PROTEIN KINASE DOMAIN-CONTAINING PROTEIN"/>
    <property type="match status" value="1"/>
</dbReference>
<dbReference type="SUPFAM" id="SSF56112">
    <property type="entry name" value="Protein kinase-like (PK-like)"/>
    <property type="match status" value="1"/>
</dbReference>
<dbReference type="GO" id="GO:0005524">
    <property type="term" value="F:ATP binding"/>
    <property type="evidence" value="ECO:0007669"/>
    <property type="project" value="InterPro"/>
</dbReference>
<feature type="domain" description="Protein kinase" evidence="2">
    <location>
        <begin position="34"/>
        <end position="301"/>
    </location>
</feature>
<sequence>MKKLFSKIETKIDNTSKETNNVVGKAFTVGRLTVTVEDILAEGGFAIVYLVKANNGVRYALKRMYVNNEQDLNVAKREIQIASNLSGHKNIIGYVDSSLTATGGGVYEVLLLMPYCQNNVLGLMKARGKANFTEQEVLTIFCDTCEAVSRLHHCQTPIIHRDLKVENILMGENGNYVICDFGSATGRVLNPSNHGAAVVEEEIKRYTTLSYRSPEMVDMYCGKPITTKADIWALGCLLYKLCFFTLPFGESTLAIQSGNFCIPDNSRYSKGLHQLIRYMLEPDPDKRPDIFQVSSIAFPLLGKENPVQNLHKVPIPVLEELSIPQTEAEAKKMQTQIKTTNKPASVPLVEGTSVMPRQRPKGSSTNPLTLNNLPLTLSPSPTTVKKSQSPVTFTDNQFQRSNLNQQNYPTNTTYSAAFPVNAQNFSSTSPFQNSQSFFPMPSQETSDKNLENLFQSSIYPDPFRDEAGKSESEIASSTGVKMDSQSNVPVNIVSPITPDQPLSGSGNLLPGATVKSGLVESTSQSVVGLTETPPNSPSLSVPRGHRRNMSDTTAFNKVYATETSQFLAPYESSMKPRNNESPPTVPPGDFSIAPPGCSASSTDVSRAVGPDNRSLSADIADWNPFEEPPFSQMTEDHIFGAEFDKIRRGSQSSIQGVKSRESLVMSVSEDPFGCAPFSLPVKSRDRTGKISLQSSASTTPPTVIKQTVRSAVQEIPTAQAKLPTFESSPEHANIIFSEGEAPLLNSTEPEPEELATSPPYVKAPLEDRSKYEKLTQNVYDISSENSSNDEANVKIDKTARKKRKIKNLPEKLPIVPIVKSLISERGNKTGQEKRVKISDRVKKGTKSKEQKEVDVGSDDSIGSASDLRIDDDAGEVGTTSKADALSETISESIRTCGSSAYHAECESMATHEEDCVSRMIRIQKKQEKENMAKQQTEDALFVGHQYGEKPLLLDDELDSDCEAKQQDTSKWSIDKTTKKADLWIEPKSSLDEADDVFALAPFNKSGSKKQTSKTKTESCLQVGAFEVVTENIDNPNYCPVEVQQAIPQSPQDLITTLTPSYAQIEFQAFDNEENFETQFLNSTETTTNNVNSESFTNLNPFLDTVNNFVTTANNVIQSTSNYGTVTVNSNIVNIEIPPPSTVPPPPTQTYYHSPQFPVNFFNNSQNLYLYEDINQQNENLNTDPSNFTLEAQKYFTEQLENTQKTYMTEEFRFSRNPNFGKEFLTSNEASSNMSKQIQALQEEEESEHLTYFQSSSNSETYKSKKDRKKEGKSKYYLIEERTSDDSSNIETMKPGKSGKGNNAYKKVSSKTKKLGSKIKIQAGFSNMSFEDFPSDEGEIKSSVMPFEVLRESEQEEKKYGSLKRMSNPFS</sequence>
<feature type="compositionally biased region" description="Basic and acidic residues" evidence="1">
    <location>
        <begin position="462"/>
        <end position="472"/>
    </location>
</feature>
<feature type="region of interest" description="Disordered" evidence="1">
    <location>
        <begin position="826"/>
        <end position="883"/>
    </location>
</feature>
<dbReference type="InterPro" id="IPR008271">
    <property type="entry name" value="Ser/Thr_kinase_AS"/>
</dbReference>
<dbReference type="OrthoDB" id="2018507at2759"/>
<dbReference type="Proteomes" id="UP000801492">
    <property type="component" value="Unassembled WGS sequence"/>
</dbReference>
<gene>
    <name evidence="3" type="ORF">ILUMI_22671</name>
</gene>
<feature type="region of interest" description="Disordered" evidence="1">
    <location>
        <begin position="354"/>
        <end position="390"/>
    </location>
</feature>
<feature type="compositionally biased region" description="Polar residues" evidence="1">
    <location>
        <begin position="473"/>
        <end position="484"/>
    </location>
</feature>
<dbReference type="PROSITE" id="PS50011">
    <property type="entry name" value="PROTEIN_KINASE_DOM"/>
    <property type="match status" value="1"/>
</dbReference>
<feature type="region of interest" description="Disordered" evidence="1">
    <location>
        <begin position="1351"/>
        <end position="1370"/>
    </location>
</feature>
<feature type="region of interest" description="Disordered" evidence="1">
    <location>
        <begin position="459"/>
        <end position="484"/>
    </location>
</feature>
<proteinExistence type="predicted"/>
<feature type="region of interest" description="Disordered" evidence="1">
    <location>
        <begin position="1285"/>
        <end position="1304"/>
    </location>
</feature>
<dbReference type="CDD" id="cd14037">
    <property type="entry name" value="STKc_NAK_like"/>
    <property type="match status" value="1"/>
</dbReference>
<feature type="region of interest" description="Disordered" evidence="1">
    <location>
        <begin position="523"/>
        <end position="548"/>
    </location>
</feature>
<evidence type="ECO:0000259" key="2">
    <source>
        <dbReference type="PROSITE" id="PS50011"/>
    </source>
</evidence>
<accession>A0A8K0G2N8</accession>
<dbReference type="EMBL" id="VTPC01090404">
    <property type="protein sequence ID" value="KAF2883498.1"/>
    <property type="molecule type" value="Genomic_DNA"/>
</dbReference>
<dbReference type="InterPro" id="IPR011009">
    <property type="entry name" value="Kinase-like_dom_sf"/>
</dbReference>
<protein>
    <recommendedName>
        <fullName evidence="2">Protein kinase domain-containing protein</fullName>
    </recommendedName>
</protein>
<comment type="caution">
    <text evidence="3">The sequence shown here is derived from an EMBL/GenBank/DDBJ whole genome shotgun (WGS) entry which is preliminary data.</text>
</comment>
<dbReference type="Gene3D" id="1.10.510.10">
    <property type="entry name" value="Transferase(Phosphotransferase) domain 1"/>
    <property type="match status" value="1"/>
</dbReference>
<reference evidence="3" key="1">
    <citation type="submission" date="2019-08" db="EMBL/GenBank/DDBJ databases">
        <title>The genome of the North American firefly Photinus pyralis.</title>
        <authorList>
            <consortium name="Photinus pyralis genome working group"/>
            <person name="Fallon T.R."/>
            <person name="Sander Lower S.E."/>
            <person name="Weng J.-K."/>
        </authorList>
    </citation>
    <scope>NUCLEOTIDE SEQUENCE</scope>
    <source>
        <strain evidence="3">TRF0915ILg1</strain>
        <tissue evidence="3">Whole body</tissue>
    </source>
</reference>
<name>A0A8K0G2N8_IGNLU</name>
<feature type="compositionally biased region" description="Low complexity" evidence="1">
    <location>
        <begin position="363"/>
        <end position="383"/>
    </location>
</feature>
<dbReference type="PROSITE" id="PS00108">
    <property type="entry name" value="PROTEIN_KINASE_ST"/>
    <property type="match status" value="1"/>
</dbReference>